<protein>
    <submittedName>
        <fullName evidence="6">TetR family transcriptional regulator</fullName>
    </submittedName>
</protein>
<keyword evidence="7" id="KW-1185">Reference proteome</keyword>
<dbReference type="PANTHER" id="PTHR30055">
    <property type="entry name" value="HTH-TYPE TRANSCRIPTIONAL REGULATOR RUTR"/>
    <property type="match status" value="1"/>
</dbReference>
<feature type="DNA-binding region" description="H-T-H motif" evidence="4">
    <location>
        <begin position="39"/>
        <end position="58"/>
    </location>
</feature>
<keyword evidence="3" id="KW-0804">Transcription</keyword>
<feature type="domain" description="HTH tetR-type" evidence="5">
    <location>
        <begin position="15"/>
        <end position="76"/>
    </location>
</feature>
<organism evidence="6 7">
    <name type="scientific">Nocardia donostiensis</name>
    <dbReference type="NCBI Taxonomy" id="1538463"/>
    <lineage>
        <taxon>Bacteria</taxon>
        <taxon>Bacillati</taxon>
        <taxon>Actinomycetota</taxon>
        <taxon>Actinomycetes</taxon>
        <taxon>Mycobacteriales</taxon>
        <taxon>Nocardiaceae</taxon>
        <taxon>Nocardia</taxon>
    </lineage>
</organism>
<evidence type="ECO:0000256" key="1">
    <source>
        <dbReference type="ARBA" id="ARBA00023015"/>
    </source>
</evidence>
<dbReference type="InterPro" id="IPR050109">
    <property type="entry name" value="HTH-type_TetR-like_transc_reg"/>
</dbReference>
<dbReference type="InterPro" id="IPR001647">
    <property type="entry name" value="HTH_TetR"/>
</dbReference>
<dbReference type="SUPFAM" id="SSF46689">
    <property type="entry name" value="Homeodomain-like"/>
    <property type="match status" value="1"/>
</dbReference>
<proteinExistence type="predicted"/>
<dbReference type="Proteomes" id="UP000188836">
    <property type="component" value="Unassembled WGS sequence"/>
</dbReference>
<dbReference type="OrthoDB" id="8222629at2"/>
<dbReference type="InterPro" id="IPR036271">
    <property type="entry name" value="Tet_transcr_reg_TetR-rel_C_sf"/>
</dbReference>
<dbReference type="PANTHER" id="PTHR30055:SF243">
    <property type="entry name" value="HTH-TYPE TRANSCRIPTIONAL REGULATOR RV1816"/>
    <property type="match status" value="1"/>
</dbReference>
<evidence type="ECO:0000256" key="3">
    <source>
        <dbReference type="ARBA" id="ARBA00023163"/>
    </source>
</evidence>
<dbReference type="PROSITE" id="PS50977">
    <property type="entry name" value="HTH_TETR_2"/>
    <property type="match status" value="1"/>
</dbReference>
<dbReference type="InterPro" id="IPR025996">
    <property type="entry name" value="MT1864/Rv1816-like_C"/>
</dbReference>
<evidence type="ECO:0000313" key="6">
    <source>
        <dbReference type="EMBL" id="ONM47474.1"/>
    </source>
</evidence>
<accession>A0A1W0AVI3</accession>
<evidence type="ECO:0000256" key="4">
    <source>
        <dbReference type="PROSITE-ProRule" id="PRU00335"/>
    </source>
</evidence>
<dbReference type="SUPFAM" id="SSF48498">
    <property type="entry name" value="Tetracyclin repressor-like, C-terminal domain"/>
    <property type="match status" value="1"/>
</dbReference>
<dbReference type="GO" id="GO:0003700">
    <property type="term" value="F:DNA-binding transcription factor activity"/>
    <property type="evidence" value="ECO:0007669"/>
    <property type="project" value="TreeGrafter"/>
</dbReference>
<gene>
    <name evidence="6" type="ORF">B0T46_18130</name>
</gene>
<dbReference type="InterPro" id="IPR009057">
    <property type="entry name" value="Homeodomain-like_sf"/>
</dbReference>
<comment type="caution">
    <text evidence="6">The sequence shown here is derived from an EMBL/GenBank/DDBJ whole genome shotgun (WGS) entry which is preliminary data.</text>
</comment>
<dbReference type="STRING" id="1538463.B0T36_14915"/>
<evidence type="ECO:0000259" key="5">
    <source>
        <dbReference type="PROSITE" id="PS50977"/>
    </source>
</evidence>
<dbReference type="Gene3D" id="1.10.357.10">
    <property type="entry name" value="Tetracycline Repressor, domain 2"/>
    <property type="match status" value="1"/>
</dbReference>
<evidence type="ECO:0000313" key="7">
    <source>
        <dbReference type="Proteomes" id="UP000188836"/>
    </source>
</evidence>
<name>A0A1W0AVI3_9NOCA</name>
<dbReference type="EMBL" id="MUMY01000015">
    <property type="protein sequence ID" value="ONM47474.1"/>
    <property type="molecule type" value="Genomic_DNA"/>
</dbReference>
<dbReference type="Pfam" id="PF00440">
    <property type="entry name" value="TetR_N"/>
    <property type="match status" value="1"/>
</dbReference>
<dbReference type="RefSeq" id="WP_077118821.1">
    <property type="nucleotide sequence ID" value="NZ_LOKT01000009.1"/>
</dbReference>
<sequence length="232" mass="24567">MSSSPRPRSPRGSGARLRNEILAAAAELLTRTGNADAVSIRAVGKLVGVSAPSIYRHFADKDELIDAVVAQVFADLDSAMRAAIDPADPPTIRMRDLGLAYIRFALDHPEQYRLATAPTQTEGEVDLVLTSGAFQLFAGTVQEAMAAGLIDPGDPTPIVLDLWAAAHGIASLLLAKPFVPWGDPMTAAARVLDAACAGHVVTELIGPDAGPDEISTWLIELRAQKRGETRAR</sequence>
<reference evidence="6 7" key="1">
    <citation type="journal article" date="2016" name="Antonie Van Leeuwenhoek">
        <title>Nocardia donostiensis sp. nov., isolated from human respiratory specimens.</title>
        <authorList>
            <person name="Ercibengoa M."/>
            <person name="Bell M."/>
            <person name="Marimon J.M."/>
            <person name="Humrighouse B."/>
            <person name="Klenk H.P."/>
            <person name="Potter G."/>
            <person name="Perez-Trallero E."/>
        </authorList>
    </citation>
    <scope>NUCLEOTIDE SEQUENCE [LARGE SCALE GENOMIC DNA]</scope>
    <source>
        <strain evidence="6 7">X1655</strain>
    </source>
</reference>
<keyword evidence="1" id="KW-0805">Transcription regulation</keyword>
<dbReference type="Pfam" id="PF13305">
    <property type="entry name" value="TetR_C_33"/>
    <property type="match status" value="1"/>
</dbReference>
<dbReference type="AlphaFoldDB" id="A0A1W0AVI3"/>
<dbReference type="GO" id="GO:0000976">
    <property type="term" value="F:transcription cis-regulatory region binding"/>
    <property type="evidence" value="ECO:0007669"/>
    <property type="project" value="TreeGrafter"/>
</dbReference>
<keyword evidence="2 4" id="KW-0238">DNA-binding</keyword>
<evidence type="ECO:0000256" key="2">
    <source>
        <dbReference type="ARBA" id="ARBA00023125"/>
    </source>
</evidence>